<dbReference type="Pfam" id="PF00676">
    <property type="entry name" value="E1_dh"/>
    <property type="match status" value="1"/>
</dbReference>
<dbReference type="InterPro" id="IPR029061">
    <property type="entry name" value="THDP-binding"/>
</dbReference>
<proteinExistence type="predicted"/>
<evidence type="ECO:0000313" key="5">
    <source>
        <dbReference type="EMBL" id="SYV92864.1"/>
    </source>
</evidence>
<evidence type="ECO:0000256" key="2">
    <source>
        <dbReference type="ARBA" id="ARBA00023002"/>
    </source>
</evidence>
<dbReference type="AlphaFoldDB" id="A0A3B0PHE6"/>
<dbReference type="Proteomes" id="UP000259328">
    <property type="component" value="Chromosome"/>
</dbReference>
<feature type="domain" description="Dehydrogenase E1 component" evidence="4">
    <location>
        <begin position="2"/>
        <end position="43"/>
    </location>
</feature>
<reference evidence="6" key="1">
    <citation type="submission" date="2018-06" db="EMBL/GenBank/DDBJ databases">
        <authorList>
            <consortium name="Pathogen Informatics"/>
        </authorList>
    </citation>
    <scope>NUCLEOTIDE SEQUENCE [LARGE SCALE GENOMIC DNA]</scope>
    <source>
        <strain evidence="6">NCTC10124</strain>
    </source>
</reference>
<dbReference type="InterPro" id="IPR001017">
    <property type="entry name" value="DH_E1"/>
</dbReference>
<evidence type="ECO:0000259" key="4">
    <source>
        <dbReference type="Pfam" id="PF00676"/>
    </source>
</evidence>
<feature type="non-terminal residue" evidence="5">
    <location>
        <position position="43"/>
    </location>
</feature>
<organism evidence="5 6">
    <name type="scientific">Mycoplasmopsis synoviae</name>
    <name type="common">Mycoplasma synoviae</name>
    <dbReference type="NCBI Taxonomy" id="2109"/>
    <lineage>
        <taxon>Bacteria</taxon>
        <taxon>Bacillati</taxon>
        <taxon>Mycoplasmatota</taxon>
        <taxon>Mycoplasmoidales</taxon>
        <taxon>Metamycoplasmataceae</taxon>
        <taxon>Mycoplasmopsis</taxon>
    </lineage>
</organism>
<dbReference type="Gene3D" id="3.40.50.970">
    <property type="match status" value="1"/>
</dbReference>
<evidence type="ECO:0000313" key="6">
    <source>
        <dbReference type="Proteomes" id="UP000259328"/>
    </source>
</evidence>
<dbReference type="EC" id="1.2.4.4" evidence="5"/>
<comment type="cofactor">
    <cofactor evidence="1">
        <name>thiamine diphosphate</name>
        <dbReference type="ChEBI" id="CHEBI:58937"/>
    </cofactor>
</comment>
<name>A0A3B0PHE6_MYCSY</name>
<sequence>MAAAVPGVVVDGNDLLASYDVIKEAVEFARKESRPVLVEFVTW</sequence>
<keyword evidence="3" id="KW-0786">Thiamine pyrophosphate</keyword>
<dbReference type="EMBL" id="LS991953">
    <property type="protein sequence ID" value="SYV92864.1"/>
    <property type="molecule type" value="Genomic_DNA"/>
</dbReference>
<gene>
    <name evidence="5" type="ORF">NCTC10124_00591</name>
</gene>
<accession>A0A3B0PHE6</accession>
<dbReference type="SUPFAM" id="SSF52518">
    <property type="entry name" value="Thiamin diphosphate-binding fold (THDP-binding)"/>
    <property type="match status" value="1"/>
</dbReference>
<dbReference type="GO" id="GO:0003863">
    <property type="term" value="F:branched-chain 2-oxo acid dehydrogenase activity"/>
    <property type="evidence" value="ECO:0007669"/>
    <property type="project" value="UniProtKB-EC"/>
</dbReference>
<evidence type="ECO:0000256" key="1">
    <source>
        <dbReference type="ARBA" id="ARBA00001964"/>
    </source>
</evidence>
<protein>
    <submittedName>
        <fullName evidence="5">2-oxoisovalerate dehydrogenase subunit alpha</fullName>
        <ecNumber evidence="5">1.2.4.4</ecNumber>
    </submittedName>
</protein>
<evidence type="ECO:0000256" key="3">
    <source>
        <dbReference type="ARBA" id="ARBA00023052"/>
    </source>
</evidence>
<keyword evidence="2 5" id="KW-0560">Oxidoreductase</keyword>